<dbReference type="Gene3D" id="3.40.630.10">
    <property type="entry name" value="Zn peptidases"/>
    <property type="match status" value="2"/>
</dbReference>
<proteinExistence type="predicted"/>
<organism evidence="3 4">
    <name type="scientific">Splendidivirga corallicola</name>
    <dbReference type="NCBI Taxonomy" id="3051826"/>
    <lineage>
        <taxon>Bacteria</taxon>
        <taxon>Pseudomonadati</taxon>
        <taxon>Bacteroidota</taxon>
        <taxon>Cytophagia</taxon>
        <taxon>Cytophagales</taxon>
        <taxon>Splendidivirgaceae</taxon>
        <taxon>Splendidivirga</taxon>
    </lineage>
</organism>
<evidence type="ECO:0000313" key="4">
    <source>
        <dbReference type="Proteomes" id="UP001172082"/>
    </source>
</evidence>
<protein>
    <submittedName>
        <fullName evidence="3">M28 family peptidase</fullName>
    </submittedName>
</protein>
<dbReference type="PANTHER" id="PTHR12147">
    <property type="entry name" value="METALLOPEPTIDASE M28 FAMILY MEMBER"/>
    <property type="match status" value="1"/>
</dbReference>
<accession>A0ABT8KK90</accession>
<feature type="chain" id="PRO_5047178043" evidence="1">
    <location>
        <begin position="21"/>
        <end position="497"/>
    </location>
</feature>
<name>A0ABT8KK90_9BACT</name>
<dbReference type="SUPFAM" id="SSF52025">
    <property type="entry name" value="PA domain"/>
    <property type="match status" value="1"/>
</dbReference>
<reference evidence="3" key="1">
    <citation type="submission" date="2023-06" db="EMBL/GenBank/DDBJ databases">
        <title>Genomic of Parafulvivirga corallium.</title>
        <authorList>
            <person name="Wang G."/>
        </authorList>
    </citation>
    <scope>NUCLEOTIDE SEQUENCE</scope>
    <source>
        <strain evidence="3">BMA10</strain>
    </source>
</reference>
<dbReference type="SUPFAM" id="SSF53187">
    <property type="entry name" value="Zn-dependent exopeptidases"/>
    <property type="match status" value="1"/>
</dbReference>
<feature type="signal peptide" evidence="1">
    <location>
        <begin position="1"/>
        <end position="20"/>
    </location>
</feature>
<evidence type="ECO:0000256" key="1">
    <source>
        <dbReference type="SAM" id="SignalP"/>
    </source>
</evidence>
<dbReference type="RefSeq" id="WP_346751158.1">
    <property type="nucleotide sequence ID" value="NZ_JAUJEA010000002.1"/>
</dbReference>
<dbReference type="PANTHER" id="PTHR12147:SF26">
    <property type="entry name" value="PEPTIDASE M28 DOMAIN-CONTAINING PROTEIN"/>
    <property type="match status" value="1"/>
</dbReference>
<dbReference type="Gene3D" id="3.50.30.30">
    <property type="match status" value="1"/>
</dbReference>
<dbReference type="EMBL" id="JAUJEA010000002">
    <property type="protein sequence ID" value="MDN5201131.1"/>
    <property type="molecule type" value="Genomic_DNA"/>
</dbReference>
<dbReference type="InterPro" id="IPR007484">
    <property type="entry name" value="Peptidase_M28"/>
</dbReference>
<sequence>MKFKLLLTFFVLYCCFDLNAQNKFKEIVDKNVSLAESEAHLRFLASDELKGRDTGSPGLEIAAKYIAEQFRKYGLKPAPGTEDYFQVVKLTNTSPPKKGSLSYKDHSFTQGETMLVMNGSDVSLNAEVIYANYGTVADLEKLDVKGKILIVKAGNEDATNPRQFFGIGREKQALAKEKGAAALVELYSSSKMPWSLLLNYLNRPRLTIGDDQNDQDVLPYLWVNDPNNEQVKILTETTVGSANLDIAELDKKVVSAKNVIGVVEGTDNKLKEEYVLLSAHYDHIGVKKVKTASEDSIYNGARDNGIGTVALLSAAKALGKNPPKRSVIFAAWTAEEKGLLGSAWYADNPLIPLNKTVYNLNSDGGGYNDKTIISVVGLERTEAEDAIRKSAEAYGLGATGDPAPEQNLFDRSDNVNFARKGIPAPTFSTGFTGFDEEIIKYYHQVADQVDSIDFDYLLKFYRSYVLTTFQIADMKNAPFWRKGDKYEPAGKELYGRK</sequence>
<dbReference type="InterPro" id="IPR045175">
    <property type="entry name" value="M28_fam"/>
</dbReference>
<feature type="domain" description="Peptidase M28" evidence="2">
    <location>
        <begin position="258"/>
        <end position="460"/>
    </location>
</feature>
<dbReference type="Pfam" id="PF04389">
    <property type="entry name" value="Peptidase_M28"/>
    <property type="match status" value="1"/>
</dbReference>
<gene>
    <name evidence="3" type="ORF">QQ008_07155</name>
</gene>
<comment type="caution">
    <text evidence="3">The sequence shown here is derived from an EMBL/GenBank/DDBJ whole genome shotgun (WGS) entry which is preliminary data.</text>
</comment>
<dbReference type="Proteomes" id="UP001172082">
    <property type="component" value="Unassembled WGS sequence"/>
</dbReference>
<keyword evidence="4" id="KW-1185">Reference proteome</keyword>
<keyword evidence="1" id="KW-0732">Signal</keyword>
<evidence type="ECO:0000313" key="3">
    <source>
        <dbReference type="EMBL" id="MDN5201131.1"/>
    </source>
</evidence>
<evidence type="ECO:0000259" key="2">
    <source>
        <dbReference type="Pfam" id="PF04389"/>
    </source>
</evidence>
<dbReference type="InterPro" id="IPR046450">
    <property type="entry name" value="PA_dom_sf"/>
</dbReference>